<dbReference type="Gene3D" id="3.40.50.2000">
    <property type="entry name" value="Glycogen Phosphorylase B"/>
    <property type="match status" value="2"/>
</dbReference>
<evidence type="ECO:0000256" key="3">
    <source>
        <dbReference type="SAM" id="Phobius"/>
    </source>
</evidence>
<dbReference type="AlphaFoldDB" id="A0A418WR01"/>
<name>A0A418WR01_9SPHN</name>
<dbReference type="SUPFAM" id="SSF53756">
    <property type="entry name" value="UDP-Glycosyltransferase/glycogen phosphorylase"/>
    <property type="match status" value="1"/>
</dbReference>
<dbReference type="Pfam" id="PF02397">
    <property type="entry name" value="Bac_transf"/>
    <property type="match status" value="1"/>
</dbReference>
<keyword evidence="3" id="KW-0472">Membrane</keyword>
<dbReference type="OrthoDB" id="9790710at2"/>
<reference evidence="6 7" key="1">
    <citation type="submission" date="2018-09" db="EMBL/GenBank/DDBJ databases">
        <authorList>
            <person name="Zhu H."/>
        </authorList>
    </citation>
    <scope>NUCLEOTIDE SEQUENCE [LARGE SCALE GENOMIC DNA]</scope>
    <source>
        <strain evidence="6 7">K2R01-6</strain>
    </source>
</reference>
<keyword evidence="3" id="KW-0812">Transmembrane</keyword>
<dbReference type="GO" id="GO:0016780">
    <property type="term" value="F:phosphotransferase activity, for other substituted phosphate groups"/>
    <property type="evidence" value="ECO:0007669"/>
    <property type="project" value="TreeGrafter"/>
</dbReference>
<sequence>MKVVVVASLAYSLINFRGALLGALVKAGHRVIACAPEDDAEIIAQLAQMGVEYRRIAMRRTGTNPLSDLVTLTGLVSLVRRERPDVLLAYTQKPIIYAGIGMRIVGRGRYFAMVSGLGHVFSPGASSALLRAIVSYLYRMAVARAEAVFVFNRDDRAEMLRHGIIDEAHRVVQVPGSGVDIARFAPQPVPAGAACFLMVARLLRDKGLCEFVEAARLLRARGAPARFLLLGPLDANPTGIKRAEVEAWHAEGLVEYLGETRDVAPILARATVFVLPSYYREGLPRTILEAMAVGRAVITTDMPGCREPIVEGVNGFLVAPRDAGALADAMERFIRDPDLATRMGAAARRTAQDHYAVEKVNAILLGTMGLDREHQPRIVPASGGIGRRAFDIVASLLGIVVLAPLALVIAALVALFLGRPILFTQTRCGRKGRPFRLRKFRTMTDARAADGSLADDAARTTPLGRFLRRFRLDELPQLLNVLKGEMSLVGPRPMLPESSLLEGDVGSVRSSMRPGLTGWAQVNGNTLLTEEDKLSLDLWYIAHASWRLDCQIALRTLLVLVRGERLNHPAIRSVYAGDARRRG</sequence>
<comment type="caution">
    <text evidence="6">The sequence shown here is derived from an EMBL/GenBank/DDBJ whole genome shotgun (WGS) entry which is preliminary data.</text>
</comment>
<dbReference type="Proteomes" id="UP000286100">
    <property type="component" value="Unassembled WGS sequence"/>
</dbReference>
<dbReference type="RefSeq" id="WP_119759994.1">
    <property type="nucleotide sequence ID" value="NZ_QYUM01000002.1"/>
</dbReference>
<dbReference type="GO" id="GO:0016757">
    <property type="term" value="F:glycosyltransferase activity"/>
    <property type="evidence" value="ECO:0007669"/>
    <property type="project" value="UniProtKB-ARBA"/>
</dbReference>
<dbReference type="PANTHER" id="PTHR30576:SF8">
    <property type="entry name" value="UNDECAPRENYL-PHOSPHATE GALACTOSE PHOSPHOTRANSFERASE"/>
    <property type="match status" value="1"/>
</dbReference>
<keyword evidence="3" id="KW-1133">Transmembrane helix</keyword>
<feature type="domain" description="Glycosyltransferase subfamily 4-like N-terminal" evidence="5">
    <location>
        <begin position="20"/>
        <end position="175"/>
    </location>
</feature>
<evidence type="ECO:0000313" key="7">
    <source>
        <dbReference type="Proteomes" id="UP000286100"/>
    </source>
</evidence>
<feature type="domain" description="Bacterial sugar transferase" evidence="4">
    <location>
        <begin position="387"/>
        <end position="561"/>
    </location>
</feature>
<dbReference type="Pfam" id="PF13579">
    <property type="entry name" value="Glyco_trans_4_4"/>
    <property type="match status" value="1"/>
</dbReference>
<evidence type="ECO:0000256" key="1">
    <source>
        <dbReference type="ARBA" id="ARBA00006464"/>
    </source>
</evidence>
<dbReference type="EMBL" id="QYUM01000002">
    <property type="protein sequence ID" value="RJF93641.1"/>
    <property type="molecule type" value="Genomic_DNA"/>
</dbReference>
<dbReference type="InterPro" id="IPR028098">
    <property type="entry name" value="Glyco_trans_4-like_N"/>
</dbReference>
<keyword evidence="2" id="KW-0270">Exopolysaccharide synthesis</keyword>
<dbReference type="CDD" id="cd03808">
    <property type="entry name" value="GT4_CapM-like"/>
    <property type="match status" value="1"/>
</dbReference>
<comment type="similarity">
    <text evidence="1">Belongs to the bacterial sugar transferase family.</text>
</comment>
<organism evidence="6 7">
    <name type="scientific">Sphingomonas cavernae</name>
    <dbReference type="NCBI Taxonomy" id="2320861"/>
    <lineage>
        <taxon>Bacteria</taxon>
        <taxon>Pseudomonadati</taxon>
        <taxon>Pseudomonadota</taxon>
        <taxon>Alphaproteobacteria</taxon>
        <taxon>Sphingomonadales</taxon>
        <taxon>Sphingomonadaceae</taxon>
        <taxon>Sphingomonas</taxon>
    </lineage>
</organism>
<dbReference type="Pfam" id="PF13692">
    <property type="entry name" value="Glyco_trans_1_4"/>
    <property type="match status" value="1"/>
</dbReference>
<keyword evidence="6" id="KW-0808">Transferase</keyword>
<evidence type="ECO:0000256" key="2">
    <source>
        <dbReference type="ARBA" id="ARBA00023169"/>
    </source>
</evidence>
<evidence type="ECO:0000259" key="4">
    <source>
        <dbReference type="Pfam" id="PF02397"/>
    </source>
</evidence>
<dbReference type="GO" id="GO:0000271">
    <property type="term" value="P:polysaccharide biosynthetic process"/>
    <property type="evidence" value="ECO:0007669"/>
    <property type="project" value="UniProtKB-KW"/>
</dbReference>
<gene>
    <name evidence="6" type="ORF">D3876_04865</name>
</gene>
<dbReference type="PANTHER" id="PTHR30576">
    <property type="entry name" value="COLANIC BIOSYNTHESIS UDP-GLUCOSE LIPID CARRIER TRANSFERASE"/>
    <property type="match status" value="1"/>
</dbReference>
<accession>A0A418WR01</accession>
<proteinExistence type="inferred from homology"/>
<feature type="transmembrane region" description="Helical" evidence="3">
    <location>
        <begin position="392"/>
        <end position="417"/>
    </location>
</feature>
<keyword evidence="7" id="KW-1185">Reference proteome</keyword>
<evidence type="ECO:0000313" key="6">
    <source>
        <dbReference type="EMBL" id="RJF93641.1"/>
    </source>
</evidence>
<dbReference type="InterPro" id="IPR003362">
    <property type="entry name" value="Bact_transf"/>
</dbReference>
<evidence type="ECO:0000259" key="5">
    <source>
        <dbReference type="Pfam" id="PF13579"/>
    </source>
</evidence>
<protein>
    <submittedName>
        <fullName evidence="6">Glycosyltransferase</fullName>
    </submittedName>
</protein>